<protein>
    <submittedName>
        <fullName evidence="3">Alpha/beta hydrolase</fullName>
    </submittedName>
</protein>
<keyword evidence="4" id="KW-1185">Reference proteome</keyword>
<sequence length="303" mass="32920">MGNSDTGLLRQAGKLFRKAIYNPKIPVKTLRVHFDALLGEAILPHNMDLQTVDAGVIPADLLSPELAIGKRIILYAHGGGFISGSRKAYRSLCASLATECAARLLLPEYRLSPEYPFPTALEDLYNAYAWLLKQGNNPADIIVAGDGAGGNLALSLLHYLSDKGSPLPAAAILLSPWTDLACEGQAFLARKHPDPIHTKEILSALALQYTWQSNFKNPQVSPIHGDFSLFPPLYIQCGSKEILLDDSRALAERARAVGIPTVLDIEDGMWHLFQAIDRLTPRAHLAVKRIGAWARSGCAGGLR</sequence>
<accession>A0AAE3EJ29</accession>
<comment type="caution">
    <text evidence="3">The sequence shown here is derived from an EMBL/GenBank/DDBJ whole genome shotgun (WGS) entry which is preliminary data.</text>
</comment>
<proteinExistence type="predicted"/>
<dbReference type="AlphaFoldDB" id="A0AAE3EJ29"/>
<gene>
    <name evidence="3" type="ORF">K7J14_13170</name>
</gene>
<dbReference type="Gene3D" id="3.40.50.1820">
    <property type="entry name" value="alpha/beta hydrolase"/>
    <property type="match status" value="1"/>
</dbReference>
<reference evidence="3" key="1">
    <citation type="submission" date="2021-08" db="EMBL/GenBank/DDBJ databases">
        <title>Comparative analyses of Brucepasteria parasyntrophica and Teretinema zuelzerae.</title>
        <authorList>
            <person name="Song Y."/>
            <person name="Brune A."/>
        </authorList>
    </citation>
    <scope>NUCLEOTIDE SEQUENCE</scope>
    <source>
        <strain evidence="3">DSM 1903</strain>
    </source>
</reference>
<dbReference type="GO" id="GO:0016787">
    <property type="term" value="F:hydrolase activity"/>
    <property type="evidence" value="ECO:0007669"/>
    <property type="project" value="UniProtKB-KW"/>
</dbReference>
<dbReference type="PANTHER" id="PTHR48081">
    <property type="entry name" value="AB HYDROLASE SUPERFAMILY PROTEIN C4A8.06C"/>
    <property type="match status" value="1"/>
</dbReference>
<dbReference type="PANTHER" id="PTHR48081:SF8">
    <property type="entry name" value="ALPHA_BETA HYDROLASE FOLD-3 DOMAIN-CONTAINING PROTEIN-RELATED"/>
    <property type="match status" value="1"/>
</dbReference>
<dbReference type="EMBL" id="JAINWA010000003">
    <property type="protein sequence ID" value="MCD1655644.1"/>
    <property type="molecule type" value="Genomic_DNA"/>
</dbReference>
<dbReference type="InterPro" id="IPR013094">
    <property type="entry name" value="AB_hydrolase_3"/>
</dbReference>
<keyword evidence="1 3" id="KW-0378">Hydrolase</keyword>
<dbReference type="InterPro" id="IPR050300">
    <property type="entry name" value="GDXG_lipolytic_enzyme"/>
</dbReference>
<dbReference type="InterPro" id="IPR029058">
    <property type="entry name" value="AB_hydrolase_fold"/>
</dbReference>
<evidence type="ECO:0000259" key="2">
    <source>
        <dbReference type="Pfam" id="PF07859"/>
    </source>
</evidence>
<evidence type="ECO:0000313" key="3">
    <source>
        <dbReference type="EMBL" id="MCD1655644.1"/>
    </source>
</evidence>
<evidence type="ECO:0000313" key="4">
    <source>
        <dbReference type="Proteomes" id="UP001198163"/>
    </source>
</evidence>
<name>A0AAE3EJ29_9SPIR</name>
<dbReference type="Proteomes" id="UP001198163">
    <property type="component" value="Unassembled WGS sequence"/>
</dbReference>
<feature type="domain" description="Alpha/beta hydrolase fold-3" evidence="2">
    <location>
        <begin position="73"/>
        <end position="274"/>
    </location>
</feature>
<dbReference type="SUPFAM" id="SSF53474">
    <property type="entry name" value="alpha/beta-Hydrolases"/>
    <property type="match status" value="1"/>
</dbReference>
<organism evidence="3 4">
    <name type="scientific">Teretinema zuelzerae</name>
    <dbReference type="NCBI Taxonomy" id="156"/>
    <lineage>
        <taxon>Bacteria</taxon>
        <taxon>Pseudomonadati</taxon>
        <taxon>Spirochaetota</taxon>
        <taxon>Spirochaetia</taxon>
        <taxon>Spirochaetales</taxon>
        <taxon>Treponemataceae</taxon>
        <taxon>Teretinema</taxon>
    </lineage>
</organism>
<evidence type="ECO:0000256" key="1">
    <source>
        <dbReference type="ARBA" id="ARBA00022801"/>
    </source>
</evidence>
<dbReference type="Pfam" id="PF07859">
    <property type="entry name" value="Abhydrolase_3"/>
    <property type="match status" value="1"/>
</dbReference>
<dbReference type="RefSeq" id="WP_230757191.1">
    <property type="nucleotide sequence ID" value="NZ_JAINWA010000003.1"/>
</dbReference>